<name>A0AAV4QV22_9ARAC</name>
<organism evidence="1 2">
    <name type="scientific">Caerostris darwini</name>
    <dbReference type="NCBI Taxonomy" id="1538125"/>
    <lineage>
        <taxon>Eukaryota</taxon>
        <taxon>Metazoa</taxon>
        <taxon>Ecdysozoa</taxon>
        <taxon>Arthropoda</taxon>
        <taxon>Chelicerata</taxon>
        <taxon>Arachnida</taxon>
        <taxon>Araneae</taxon>
        <taxon>Araneomorphae</taxon>
        <taxon>Entelegynae</taxon>
        <taxon>Araneoidea</taxon>
        <taxon>Araneidae</taxon>
        <taxon>Caerostris</taxon>
    </lineage>
</organism>
<keyword evidence="2" id="KW-1185">Reference proteome</keyword>
<proteinExistence type="predicted"/>
<comment type="caution">
    <text evidence="1">The sequence shown here is derived from an EMBL/GenBank/DDBJ whole genome shotgun (WGS) entry which is preliminary data.</text>
</comment>
<protein>
    <submittedName>
        <fullName evidence="1">Uncharacterized protein</fullName>
    </submittedName>
</protein>
<evidence type="ECO:0000313" key="2">
    <source>
        <dbReference type="Proteomes" id="UP001054837"/>
    </source>
</evidence>
<dbReference type="EMBL" id="BPLQ01005290">
    <property type="protein sequence ID" value="GIY13898.1"/>
    <property type="molecule type" value="Genomic_DNA"/>
</dbReference>
<reference evidence="1 2" key="1">
    <citation type="submission" date="2021-06" db="EMBL/GenBank/DDBJ databases">
        <title>Caerostris darwini draft genome.</title>
        <authorList>
            <person name="Kono N."/>
            <person name="Arakawa K."/>
        </authorList>
    </citation>
    <scope>NUCLEOTIDE SEQUENCE [LARGE SCALE GENOMIC DNA]</scope>
</reference>
<gene>
    <name evidence="1" type="ORF">CDAR_524971</name>
</gene>
<sequence length="95" mass="10411">MDHRLHQTSSTLSRVHPRSDATHFEFGDVTANAAPPFPSPKNPLNNRLALPTTPPILSGPRDRTCLISIYVAEDDGVFVFTLPPSLGVHEPQIKT</sequence>
<dbReference type="Proteomes" id="UP001054837">
    <property type="component" value="Unassembled WGS sequence"/>
</dbReference>
<dbReference type="AlphaFoldDB" id="A0AAV4QV22"/>
<evidence type="ECO:0000313" key="1">
    <source>
        <dbReference type="EMBL" id="GIY13898.1"/>
    </source>
</evidence>
<accession>A0AAV4QV22</accession>